<evidence type="ECO:0000256" key="2">
    <source>
        <dbReference type="ARBA" id="ARBA00022475"/>
    </source>
</evidence>
<dbReference type="AlphaFoldDB" id="A0A9Q0QPK3"/>
<evidence type="ECO:0000256" key="3">
    <source>
        <dbReference type="ARBA" id="ARBA00022665"/>
    </source>
</evidence>
<dbReference type="Pfam" id="PF00173">
    <property type="entry name" value="Cyt-b5"/>
    <property type="match status" value="1"/>
</dbReference>
<reference evidence="10" key="1">
    <citation type="journal article" date="2023" name="Plant J.">
        <title>The genome of the king protea, Protea cynaroides.</title>
        <authorList>
            <person name="Chang J."/>
            <person name="Duong T.A."/>
            <person name="Schoeman C."/>
            <person name="Ma X."/>
            <person name="Roodt D."/>
            <person name="Barker N."/>
            <person name="Li Z."/>
            <person name="Van de Peer Y."/>
            <person name="Mizrachi E."/>
        </authorList>
    </citation>
    <scope>NUCLEOTIDE SEQUENCE</scope>
    <source>
        <tissue evidence="10">Young leaves</tissue>
    </source>
</reference>
<comment type="similarity">
    <text evidence="8">Belongs to the cytochrome b5 family. MAPR subfamily.</text>
</comment>
<keyword evidence="4" id="KW-0812">Transmembrane</keyword>
<dbReference type="FunFam" id="3.10.120.10:FF:000006">
    <property type="entry name" value="Membrane steroid-binding protein 1"/>
    <property type="match status" value="1"/>
</dbReference>
<gene>
    <name evidence="10" type="ORF">NE237_019019</name>
</gene>
<dbReference type="SMART" id="SM01117">
    <property type="entry name" value="Cyt-b5"/>
    <property type="match status" value="1"/>
</dbReference>
<dbReference type="PANTHER" id="PTHR10281:SF45">
    <property type="entry name" value="MEMBRANE STEROID-BINDING PROTEIN 2"/>
    <property type="match status" value="1"/>
</dbReference>
<evidence type="ECO:0000313" key="10">
    <source>
        <dbReference type="EMBL" id="KAJ4967170.1"/>
    </source>
</evidence>
<feature type="domain" description="Cytochrome b5 heme-binding" evidence="9">
    <location>
        <begin position="10"/>
        <end position="106"/>
    </location>
</feature>
<evidence type="ECO:0000256" key="8">
    <source>
        <dbReference type="ARBA" id="ARBA00038357"/>
    </source>
</evidence>
<dbReference type="InterPro" id="IPR001199">
    <property type="entry name" value="Cyt_B5-like_heme/steroid-bd"/>
</dbReference>
<organism evidence="10 11">
    <name type="scientific">Protea cynaroides</name>
    <dbReference type="NCBI Taxonomy" id="273540"/>
    <lineage>
        <taxon>Eukaryota</taxon>
        <taxon>Viridiplantae</taxon>
        <taxon>Streptophyta</taxon>
        <taxon>Embryophyta</taxon>
        <taxon>Tracheophyta</taxon>
        <taxon>Spermatophyta</taxon>
        <taxon>Magnoliopsida</taxon>
        <taxon>Proteales</taxon>
        <taxon>Proteaceae</taxon>
        <taxon>Protea</taxon>
    </lineage>
</organism>
<dbReference type="Proteomes" id="UP001141806">
    <property type="component" value="Unassembled WGS sequence"/>
</dbReference>
<comment type="subcellular location">
    <subcellularLocation>
        <location evidence="1">Cell membrane</location>
    </subcellularLocation>
</comment>
<sequence>MESSLQLGEIAEEELKAYDGSDPNKPLLMAIKGQVFDVSSSRKFYGPDGPYASLSGKDASRALATMSFKEKDLNGDISGLSPPELDNLHDWENTFKSKYVRVGTVKKIAPSANDSSMEATEMGLASSGPKSIDDGPIAAEHVEECKPRGRNYWLGCCLKQ</sequence>
<keyword evidence="11" id="KW-1185">Reference proteome</keyword>
<dbReference type="InterPro" id="IPR050577">
    <property type="entry name" value="MAPR/NEUFC/NENF-like"/>
</dbReference>
<name>A0A9Q0QPK3_9MAGN</name>
<keyword evidence="3" id="KW-0754">Steroid-binding</keyword>
<evidence type="ECO:0000313" key="11">
    <source>
        <dbReference type="Proteomes" id="UP001141806"/>
    </source>
</evidence>
<evidence type="ECO:0000256" key="1">
    <source>
        <dbReference type="ARBA" id="ARBA00004236"/>
    </source>
</evidence>
<proteinExistence type="inferred from homology"/>
<dbReference type="GO" id="GO:0005783">
    <property type="term" value="C:endoplasmic reticulum"/>
    <property type="evidence" value="ECO:0007669"/>
    <property type="project" value="TreeGrafter"/>
</dbReference>
<evidence type="ECO:0000259" key="9">
    <source>
        <dbReference type="SMART" id="SM01117"/>
    </source>
</evidence>
<dbReference type="GO" id="GO:0005496">
    <property type="term" value="F:steroid binding"/>
    <property type="evidence" value="ECO:0007669"/>
    <property type="project" value="UniProtKB-KW"/>
</dbReference>
<keyword evidence="2" id="KW-1003">Cell membrane</keyword>
<comment type="caution">
    <text evidence="10">The sequence shown here is derived from an EMBL/GenBank/DDBJ whole genome shotgun (WGS) entry which is preliminary data.</text>
</comment>
<dbReference type="GO" id="GO:0005886">
    <property type="term" value="C:plasma membrane"/>
    <property type="evidence" value="ECO:0007669"/>
    <property type="project" value="UniProtKB-SubCell"/>
</dbReference>
<evidence type="ECO:0000256" key="5">
    <source>
        <dbReference type="ARBA" id="ARBA00022989"/>
    </source>
</evidence>
<dbReference type="OrthoDB" id="547796at2759"/>
<accession>A0A9Q0QPK3</accession>
<keyword evidence="5" id="KW-1133">Transmembrane helix</keyword>
<dbReference type="InterPro" id="IPR036400">
    <property type="entry name" value="Cyt_B5-like_heme/steroid_sf"/>
</dbReference>
<dbReference type="PANTHER" id="PTHR10281">
    <property type="entry name" value="MEMBRANE-ASSOCIATED PROGESTERONE RECEPTOR COMPONENT-RELATED"/>
    <property type="match status" value="1"/>
</dbReference>
<dbReference type="SUPFAM" id="SSF55856">
    <property type="entry name" value="Cytochrome b5-like heme/steroid binding domain"/>
    <property type="match status" value="1"/>
</dbReference>
<protein>
    <recommendedName>
        <fullName evidence="9">Cytochrome b5 heme-binding domain-containing protein</fullName>
    </recommendedName>
</protein>
<keyword evidence="7" id="KW-0472">Membrane</keyword>
<evidence type="ECO:0000256" key="6">
    <source>
        <dbReference type="ARBA" id="ARBA00023121"/>
    </source>
</evidence>
<dbReference type="EMBL" id="JAMYWD010000007">
    <property type="protein sequence ID" value="KAJ4967170.1"/>
    <property type="molecule type" value="Genomic_DNA"/>
</dbReference>
<keyword evidence="6" id="KW-0446">Lipid-binding</keyword>
<dbReference type="Gene3D" id="3.10.120.10">
    <property type="entry name" value="Cytochrome b5-like heme/steroid binding domain"/>
    <property type="match status" value="1"/>
</dbReference>
<evidence type="ECO:0000256" key="4">
    <source>
        <dbReference type="ARBA" id="ARBA00022692"/>
    </source>
</evidence>
<evidence type="ECO:0000256" key="7">
    <source>
        <dbReference type="ARBA" id="ARBA00023136"/>
    </source>
</evidence>